<evidence type="ECO:0000313" key="2">
    <source>
        <dbReference type="EMBL" id="AIJ45738.1"/>
    </source>
</evidence>
<accession>A0A076PJD6</accession>
<dbReference type="AlphaFoldDB" id="A0A076PJD6"/>
<dbReference type="InterPro" id="IPR036397">
    <property type="entry name" value="RNaseH_sf"/>
</dbReference>
<gene>
    <name evidence="2" type="ORF">O987_07965</name>
</gene>
<dbReference type="HOGENOM" id="CLU_067821_3_1_4"/>
<dbReference type="Gene3D" id="3.30.420.10">
    <property type="entry name" value="Ribonuclease H-like superfamily/Ribonuclease H"/>
    <property type="match status" value="1"/>
</dbReference>
<dbReference type="InterPro" id="IPR012337">
    <property type="entry name" value="RNaseH-like_sf"/>
</dbReference>
<dbReference type="InterPro" id="IPR001584">
    <property type="entry name" value="Integrase_cat-core"/>
</dbReference>
<dbReference type="Proteomes" id="UP000028782">
    <property type="component" value="Chromosome"/>
</dbReference>
<dbReference type="SUPFAM" id="SSF53098">
    <property type="entry name" value="Ribonuclease H-like"/>
    <property type="match status" value="1"/>
</dbReference>
<evidence type="ECO:0000313" key="3">
    <source>
        <dbReference type="Proteomes" id="UP000028782"/>
    </source>
</evidence>
<dbReference type="GO" id="GO:0003676">
    <property type="term" value="F:nucleic acid binding"/>
    <property type="evidence" value="ECO:0007669"/>
    <property type="project" value="InterPro"/>
</dbReference>
<dbReference type="GO" id="GO:0015074">
    <property type="term" value="P:DNA integration"/>
    <property type="evidence" value="ECO:0007669"/>
    <property type="project" value="InterPro"/>
</dbReference>
<dbReference type="Pfam" id="PF13683">
    <property type="entry name" value="rve_3"/>
    <property type="match status" value="1"/>
</dbReference>
<name>A0A076PJD6_COMTE</name>
<dbReference type="EMBL" id="CP006704">
    <property type="protein sequence ID" value="AIJ45738.1"/>
    <property type="molecule type" value="Genomic_DNA"/>
</dbReference>
<sequence>MRHPQTNGICERFHKTILQEFYQVAFRRKIYRSIDELQTDLDDWINYYNGQRTHQGKMCCGRTPLQTLMDAKEVWDEKVKALN</sequence>
<evidence type="ECO:0000259" key="1">
    <source>
        <dbReference type="PROSITE" id="PS50994"/>
    </source>
</evidence>
<reference evidence="2 3" key="1">
    <citation type="journal article" date="2014" name="Genome Announc.">
        <title>Complete Genome Sequence of Polychlorinated Biphenyl Degrader Comamonas testosteroni TK102 (NBRC 109938).</title>
        <authorList>
            <person name="Fukuda K."/>
            <person name="Hosoyama A."/>
            <person name="Tsuchikane K."/>
            <person name="Ohji S."/>
            <person name="Yamazoe A."/>
            <person name="Fujita N."/>
            <person name="Shintani M."/>
            <person name="Kimbara K."/>
        </authorList>
    </citation>
    <scope>NUCLEOTIDE SEQUENCE [LARGE SCALE GENOMIC DNA]</scope>
    <source>
        <strain evidence="2">TK102</strain>
    </source>
</reference>
<organism evidence="2 3">
    <name type="scientific">Comamonas testosteroni TK102</name>
    <dbReference type="NCBI Taxonomy" id="1392005"/>
    <lineage>
        <taxon>Bacteria</taxon>
        <taxon>Pseudomonadati</taxon>
        <taxon>Pseudomonadota</taxon>
        <taxon>Betaproteobacteria</taxon>
        <taxon>Burkholderiales</taxon>
        <taxon>Comamonadaceae</taxon>
        <taxon>Comamonas</taxon>
    </lineage>
</organism>
<dbReference type="PROSITE" id="PS50994">
    <property type="entry name" value="INTEGRASE"/>
    <property type="match status" value="1"/>
</dbReference>
<dbReference type="KEGG" id="ctes:O987_07965"/>
<proteinExistence type="predicted"/>
<feature type="domain" description="Integrase catalytic" evidence="1">
    <location>
        <begin position="1"/>
        <end position="72"/>
    </location>
</feature>
<protein>
    <recommendedName>
        <fullName evidence="1">Integrase catalytic domain-containing protein</fullName>
    </recommendedName>
</protein>